<proteinExistence type="predicted"/>
<reference evidence="2 3" key="1">
    <citation type="submission" date="2024-08" db="EMBL/GenBank/DDBJ databases">
        <title>Insights into the chromosomal genome structure of Flemingia macrophylla.</title>
        <authorList>
            <person name="Ding Y."/>
            <person name="Zhao Y."/>
            <person name="Bi W."/>
            <person name="Wu M."/>
            <person name="Zhao G."/>
            <person name="Gong Y."/>
            <person name="Li W."/>
            <person name="Zhang P."/>
        </authorList>
    </citation>
    <scope>NUCLEOTIDE SEQUENCE [LARGE SCALE GENOMIC DNA]</scope>
    <source>
        <strain evidence="2">DYQJB</strain>
        <tissue evidence="2">Leaf</tissue>
    </source>
</reference>
<evidence type="ECO:0000313" key="3">
    <source>
        <dbReference type="Proteomes" id="UP001603857"/>
    </source>
</evidence>
<organism evidence="2 3">
    <name type="scientific">Flemingia macrophylla</name>
    <dbReference type="NCBI Taxonomy" id="520843"/>
    <lineage>
        <taxon>Eukaryota</taxon>
        <taxon>Viridiplantae</taxon>
        <taxon>Streptophyta</taxon>
        <taxon>Embryophyta</taxon>
        <taxon>Tracheophyta</taxon>
        <taxon>Spermatophyta</taxon>
        <taxon>Magnoliopsida</taxon>
        <taxon>eudicotyledons</taxon>
        <taxon>Gunneridae</taxon>
        <taxon>Pentapetalae</taxon>
        <taxon>rosids</taxon>
        <taxon>fabids</taxon>
        <taxon>Fabales</taxon>
        <taxon>Fabaceae</taxon>
        <taxon>Papilionoideae</taxon>
        <taxon>50 kb inversion clade</taxon>
        <taxon>NPAAA clade</taxon>
        <taxon>indigoferoid/millettioid clade</taxon>
        <taxon>Phaseoleae</taxon>
        <taxon>Flemingia</taxon>
    </lineage>
</organism>
<dbReference type="SUPFAM" id="SSF51230">
    <property type="entry name" value="Single hybrid motif"/>
    <property type="match status" value="1"/>
</dbReference>
<dbReference type="Proteomes" id="UP001603857">
    <property type="component" value="Unassembled WGS sequence"/>
</dbReference>
<protein>
    <submittedName>
        <fullName evidence="2">Uncharacterized protein</fullName>
    </submittedName>
</protein>
<dbReference type="AlphaFoldDB" id="A0ABD1MN94"/>
<evidence type="ECO:0000256" key="1">
    <source>
        <dbReference type="SAM" id="MobiDB-lite"/>
    </source>
</evidence>
<accession>A0ABD1MN94</accession>
<keyword evidence="3" id="KW-1185">Reference proteome</keyword>
<name>A0ABD1MN94_9FABA</name>
<gene>
    <name evidence="2" type="ORF">Fmac_011729</name>
</gene>
<feature type="region of interest" description="Disordered" evidence="1">
    <location>
        <begin position="20"/>
        <end position="102"/>
    </location>
</feature>
<dbReference type="EMBL" id="JBGMDY010000004">
    <property type="protein sequence ID" value="KAL2337283.1"/>
    <property type="molecule type" value="Genomic_DNA"/>
</dbReference>
<comment type="caution">
    <text evidence="2">The sequence shown here is derived from an EMBL/GenBank/DDBJ whole genome shotgun (WGS) entry which is preliminary data.</text>
</comment>
<feature type="compositionally biased region" description="Basic and acidic residues" evidence="1">
    <location>
        <begin position="63"/>
        <end position="72"/>
    </location>
</feature>
<dbReference type="InterPro" id="IPR011053">
    <property type="entry name" value="Single_hybrid_motif"/>
</dbReference>
<evidence type="ECO:0000313" key="2">
    <source>
        <dbReference type="EMBL" id="KAL2337283.1"/>
    </source>
</evidence>
<sequence length="102" mass="10785">MGAGPDDRVNVDEPIAQIETDKLLANEGDTVEPGNKIAIISRSADAPSEPTSEKAAPKPTQKASDEKKEPKVETTPAAEKPKTPPSALKSPTEPQLPPNQLH</sequence>